<dbReference type="AlphaFoldDB" id="A0AAP0CK65"/>
<evidence type="ECO:0000256" key="1">
    <source>
        <dbReference type="SAM" id="Coils"/>
    </source>
</evidence>
<reference evidence="3 4" key="1">
    <citation type="submission" date="2024-04" db="EMBL/GenBank/DDBJ databases">
        <title>The reference genome of an endangered Asteraceae, Deinandra increscens subsp. villosa, native to the Central Coast of California.</title>
        <authorList>
            <person name="Guilliams M."/>
            <person name="Hasenstab-Lehman K."/>
            <person name="Meyer R."/>
            <person name="Mcevoy S."/>
        </authorList>
    </citation>
    <scope>NUCLEOTIDE SEQUENCE [LARGE SCALE GENOMIC DNA]</scope>
    <source>
        <tissue evidence="3">Leaf</tissue>
    </source>
</reference>
<evidence type="ECO:0000256" key="2">
    <source>
        <dbReference type="SAM" id="MobiDB-lite"/>
    </source>
</evidence>
<protein>
    <recommendedName>
        <fullName evidence="5">MAR-binding filament-like protein 1-1</fullName>
    </recommendedName>
</protein>
<feature type="compositionally biased region" description="Basic and acidic residues" evidence="2">
    <location>
        <begin position="694"/>
        <end position="718"/>
    </location>
</feature>
<dbReference type="GO" id="GO:0000785">
    <property type="term" value="C:chromatin"/>
    <property type="evidence" value="ECO:0007669"/>
    <property type="project" value="TreeGrafter"/>
</dbReference>
<feature type="coiled-coil region" evidence="1">
    <location>
        <begin position="262"/>
        <end position="345"/>
    </location>
</feature>
<feature type="compositionally biased region" description="Basic residues" evidence="2">
    <location>
        <begin position="721"/>
        <end position="732"/>
    </location>
</feature>
<comment type="caution">
    <text evidence="3">The sequence shown here is derived from an EMBL/GenBank/DDBJ whole genome shotgun (WGS) entry which is preliminary data.</text>
</comment>
<dbReference type="PANTHER" id="PTHR43941:SF5">
    <property type="entry name" value="ELKS_RAB6-INTERACTING_CAST FAMILY PROTEIN"/>
    <property type="match status" value="1"/>
</dbReference>
<feature type="region of interest" description="Disordered" evidence="2">
    <location>
        <begin position="689"/>
        <end position="739"/>
    </location>
</feature>
<sequence length="739" mass="83569">MGLAMGGSPPLHSPSYHPLFPSISSSSHPRPLYSCHRRPHDFSKARKVYSCIQNHDHNDDVSCQRRSILFMGISFLPFLNLKARALENLAPDESGMFELNLFFNIFITFPPNLLAEYASSNPLLTLLNGLGIIGSGVLGAFYALDQKEKSANIATIESMNTKLAEMEAAIVSMQKSYGSKVQKLKEEKDEQIRKSNQEKQSLMGQLSSANNTVTELGQELQKEEKMIQDLKNQINCLTPDLKKAADDEKELQMQLKDKLFSIGVLQERINLLKSEIKGKEDNLANVSSALAVKESEFKKLSSMYEETVAELTRSKSTIESLKQEIFELEKEIELKSSNLDGLNAQISSLRHKKDVIFRELESYKSEYNELKIYSEKQADSDAKLLEESGKKLEELQEKVELTEMMKKEESITMLSYIRDNIRKAIDSEVERVKEVENELQATQKTLEDTRNEAAELSGRVEHSQDTGKNLEEALSRVQTEFSESKTALHKNIDSLKQTAEMLTTELGSTKDAYVKAKEKLNQMSVEIQEISGNRDSLSKELAQAVEKLENAVHELEEEKKNVGSLTKEVNSLKAQMWEDNESRKSMESDLEEATKAFGEMSQNTKTLSQELEISKTKISGLEDEKEVLYRSLDEQKRAIQEARENMEDAHSVIVKLGKERENSEKKRDKLEKELAAAKGEILRIRSELSYSKPTEMEIKKGAEENAEEVNKKGSEDGKPAAVKKKVGRRKKVVSQQKDS</sequence>
<evidence type="ECO:0000313" key="3">
    <source>
        <dbReference type="EMBL" id="KAK9054699.1"/>
    </source>
</evidence>
<name>A0AAP0CK65_9ASTR</name>
<feature type="coiled-coil region" evidence="1">
    <location>
        <begin position="618"/>
        <end position="687"/>
    </location>
</feature>
<evidence type="ECO:0008006" key="5">
    <source>
        <dbReference type="Google" id="ProtNLM"/>
    </source>
</evidence>
<organism evidence="3 4">
    <name type="scientific">Deinandra increscens subsp. villosa</name>
    <dbReference type="NCBI Taxonomy" id="3103831"/>
    <lineage>
        <taxon>Eukaryota</taxon>
        <taxon>Viridiplantae</taxon>
        <taxon>Streptophyta</taxon>
        <taxon>Embryophyta</taxon>
        <taxon>Tracheophyta</taxon>
        <taxon>Spermatophyta</taxon>
        <taxon>Magnoliopsida</taxon>
        <taxon>eudicotyledons</taxon>
        <taxon>Gunneridae</taxon>
        <taxon>Pentapetalae</taxon>
        <taxon>asterids</taxon>
        <taxon>campanulids</taxon>
        <taxon>Asterales</taxon>
        <taxon>Asteraceae</taxon>
        <taxon>Asteroideae</taxon>
        <taxon>Heliantheae alliance</taxon>
        <taxon>Madieae</taxon>
        <taxon>Madiinae</taxon>
        <taxon>Deinandra</taxon>
    </lineage>
</organism>
<evidence type="ECO:0000313" key="4">
    <source>
        <dbReference type="Proteomes" id="UP001408789"/>
    </source>
</evidence>
<keyword evidence="4" id="KW-1185">Reference proteome</keyword>
<feature type="coiled-coil region" evidence="1">
    <location>
        <begin position="385"/>
        <end position="575"/>
    </location>
</feature>
<dbReference type="PANTHER" id="PTHR43941">
    <property type="entry name" value="STRUCTURAL MAINTENANCE OF CHROMOSOMES PROTEIN 2"/>
    <property type="match status" value="1"/>
</dbReference>
<dbReference type="GO" id="GO:0003682">
    <property type="term" value="F:chromatin binding"/>
    <property type="evidence" value="ECO:0007669"/>
    <property type="project" value="TreeGrafter"/>
</dbReference>
<dbReference type="GO" id="GO:0007076">
    <property type="term" value="P:mitotic chromosome condensation"/>
    <property type="evidence" value="ECO:0007669"/>
    <property type="project" value="TreeGrafter"/>
</dbReference>
<dbReference type="Proteomes" id="UP001408789">
    <property type="component" value="Unassembled WGS sequence"/>
</dbReference>
<keyword evidence="1" id="KW-0175">Coiled coil</keyword>
<dbReference type="EMBL" id="JBCNJP010000025">
    <property type="protein sequence ID" value="KAK9054699.1"/>
    <property type="molecule type" value="Genomic_DNA"/>
</dbReference>
<feature type="coiled-coil region" evidence="1">
    <location>
        <begin position="156"/>
        <end position="233"/>
    </location>
</feature>
<dbReference type="GO" id="GO:0000796">
    <property type="term" value="C:condensin complex"/>
    <property type="evidence" value="ECO:0007669"/>
    <property type="project" value="TreeGrafter"/>
</dbReference>
<accession>A0AAP0CK65</accession>
<dbReference type="GO" id="GO:0000793">
    <property type="term" value="C:condensed chromosome"/>
    <property type="evidence" value="ECO:0007669"/>
    <property type="project" value="TreeGrafter"/>
</dbReference>
<dbReference type="SUPFAM" id="SSF57997">
    <property type="entry name" value="Tropomyosin"/>
    <property type="match status" value="1"/>
</dbReference>
<dbReference type="Gene3D" id="1.10.287.1490">
    <property type="match status" value="2"/>
</dbReference>
<gene>
    <name evidence="3" type="ORF">SSX86_025778</name>
</gene>
<proteinExistence type="predicted"/>